<name>A0A377M0D4_ENTCL</name>
<evidence type="ECO:0000313" key="2">
    <source>
        <dbReference type="EMBL" id="STQ12185.1"/>
    </source>
</evidence>
<evidence type="ECO:0000313" key="3">
    <source>
        <dbReference type="Proteomes" id="UP000255106"/>
    </source>
</evidence>
<organism evidence="2 3">
    <name type="scientific">Enterobacter cloacae</name>
    <dbReference type="NCBI Taxonomy" id="550"/>
    <lineage>
        <taxon>Bacteria</taxon>
        <taxon>Pseudomonadati</taxon>
        <taxon>Pseudomonadota</taxon>
        <taxon>Gammaproteobacteria</taxon>
        <taxon>Enterobacterales</taxon>
        <taxon>Enterobacteriaceae</taxon>
        <taxon>Enterobacter</taxon>
        <taxon>Enterobacter cloacae complex</taxon>
    </lineage>
</organism>
<dbReference type="AlphaFoldDB" id="A0A377M0D4"/>
<feature type="chain" id="PRO_5016746718" evidence="1">
    <location>
        <begin position="22"/>
        <end position="50"/>
    </location>
</feature>
<accession>A0A377M0D4</accession>
<gene>
    <name evidence="2" type="ORF">NCTC10005_04969</name>
</gene>
<dbReference type="Proteomes" id="UP000255106">
    <property type="component" value="Unassembled WGS sequence"/>
</dbReference>
<sequence length="50" mass="5483">MSKLKTLALFTALALSANVFAESAPLTIQHPTRFDQLNQPSLDVQMPEPT</sequence>
<proteinExistence type="predicted"/>
<protein>
    <submittedName>
        <fullName evidence="2">Uncharacterized protein</fullName>
    </submittedName>
</protein>
<keyword evidence="1" id="KW-0732">Signal</keyword>
<feature type="signal peptide" evidence="1">
    <location>
        <begin position="1"/>
        <end position="21"/>
    </location>
</feature>
<dbReference type="EMBL" id="UGJB01000004">
    <property type="protein sequence ID" value="STQ12185.1"/>
    <property type="molecule type" value="Genomic_DNA"/>
</dbReference>
<evidence type="ECO:0000256" key="1">
    <source>
        <dbReference type="SAM" id="SignalP"/>
    </source>
</evidence>
<reference evidence="2 3" key="1">
    <citation type="submission" date="2018-06" db="EMBL/GenBank/DDBJ databases">
        <authorList>
            <consortium name="Pathogen Informatics"/>
            <person name="Doyle S."/>
        </authorList>
    </citation>
    <scope>NUCLEOTIDE SEQUENCE [LARGE SCALE GENOMIC DNA]</scope>
    <source>
        <strain evidence="2 3">NCTC10005</strain>
    </source>
</reference>